<gene>
    <name evidence="2" type="ORF">ACFQDI_15740</name>
</gene>
<organism evidence="2 3">
    <name type="scientific">Prosthecobacter fluviatilis</name>
    <dbReference type="NCBI Taxonomy" id="445931"/>
    <lineage>
        <taxon>Bacteria</taxon>
        <taxon>Pseudomonadati</taxon>
        <taxon>Verrucomicrobiota</taxon>
        <taxon>Verrucomicrobiia</taxon>
        <taxon>Verrucomicrobiales</taxon>
        <taxon>Verrucomicrobiaceae</taxon>
        <taxon>Prosthecobacter</taxon>
    </lineage>
</organism>
<sequence>MADDKQQGRKRRKRKKRKSTPQELEQRALRKDVRAVFSDAGFKKVLSVSDKEFKFKDRKGDFDDIFVYKNVIVLAEYTCSSESNVSDHLLKKKVLFDLINSDQQAFLEMLETTFPTFADARDTIYSDQDCRIKILYCSRHNLLNEHKIHLPEVVFFDYPILRYFKIVTAAVKRSSIYEFLHFIGLSCKDIGFNASSKKDATGFVLPESYSSFPKGYKVVTFYIDAGSLLERAYVLRSDGWSDAFGTYQRMIVPAKIASMRKYLNSERRVFVNNVIATLPSGTKILDDKGDTVQPTALTQIQSATIQIPRGFNTVGLVDGQHRVFSYHEGGEYEEVIAQLRQKQNLLVTGIIYPIKATELDRMKFEARLFLEINSTQSNAKSDLKQAIGLVLKPFSSESIAKAVIHKMNCRSPLEGCFEEYFFEKDKVKTMSIVSYGLKPLVKLSGNDSFYSIWDDPQKSNLLKEDDRPLLEKYIDYCSSQICIFMSAVKASISPSHWTTDKKCKEKILTTSVINGLVICLRLLIQNNMISDFAGYKRSLAKLSSFNFSQYKSSQYAAMARDLYSNFFETKDG</sequence>
<protein>
    <recommendedName>
        <fullName evidence="4">DGQHR domain-containing protein</fullName>
    </recommendedName>
</protein>
<feature type="compositionally biased region" description="Basic residues" evidence="1">
    <location>
        <begin position="8"/>
        <end position="19"/>
    </location>
</feature>
<dbReference type="RefSeq" id="WP_377168434.1">
    <property type="nucleotide sequence ID" value="NZ_JBHSMQ010000005.1"/>
</dbReference>
<dbReference type="EMBL" id="JBHSMQ010000005">
    <property type="protein sequence ID" value="MFC5456315.1"/>
    <property type="molecule type" value="Genomic_DNA"/>
</dbReference>
<feature type="region of interest" description="Disordered" evidence="1">
    <location>
        <begin position="1"/>
        <end position="26"/>
    </location>
</feature>
<reference evidence="3" key="1">
    <citation type="journal article" date="2019" name="Int. J. Syst. Evol. Microbiol.">
        <title>The Global Catalogue of Microorganisms (GCM) 10K type strain sequencing project: providing services to taxonomists for standard genome sequencing and annotation.</title>
        <authorList>
            <consortium name="The Broad Institute Genomics Platform"/>
            <consortium name="The Broad Institute Genome Sequencing Center for Infectious Disease"/>
            <person name="Wu L."/>
            <person name="Ma J."/>
        </authorList>
    </citation>
    <scope>NUCLEOTIDE SEQUENCE [LARGE SCALE GENOMIC DNA]</scope>
    <source>
        <strain evidence="3">CGMCC 4.1469</strain>
    </source>
</reference>
<accession>A0ABW0KSG9</accession>
<evidence type="ECO:0000313" key="3">
    <source>
        <dbReference type="Proteomes" id="UP001596052"/>
    </source>
</evidence>
<comment type="caution">
    <text evidence="2">The sequence shown here is derived from an EMBL/GenBank/DDBJ whole genome shotgun (WGS) entry which is preliminary data.</text>
</comment>
<keyword evidence="3" id="KW-1185">Reference proteome</keyword>
<evidence type="ECO:0000313" key="2">
    <source>
        <dbReference type="EMBL" id="MFC5456315.1"/>
    </source>
</evidence>
<name>A0ABW0KSG9_9BACT</name>
<evidence type="ECO:0008006" key="4">
    <source>
        <dbReference type="Google" id="ProtNLM"/>
    </source>
</evidence>
<proteinExistence type="predicted"/>
<dbReference type="Proteomes" id="UP001596052">
    <property type="component" value="Unassembled WGS sequence"/>
</dbReference>
<evidence type="ECO:0000256" key="1">
    <source>
        <dbReference type="SAM" id="MobiDB-lite"/>
    </source>
</evidence>